<gene>
    <name evidence="1" type="ORF">K05K4_44260</name>
</gene>
<dbReference type="AlphaFoldDB" id="A0A1W6VYG6"/>
<accession>A0A1W6VYG6</accession>
<name>A0A1W6VYG6_VIBAL</name>
<dbReference type="SUPFAM" id="SSF51197">
    <property type="entry name" value="Clavaminate synthase-like"/>
    <property type="match status" value="1"/>
</dbReference>
<organism evidence="1">
    <name type="scientific">Vibrio alginolyticus</name>
    <dbReference type="NCBI Taxonomy" id="663"/>
    <lineage>
        <taxon>Bacteria</taxon>
        <taxon>Pseudomonadati</taxon>
        <taxon>Pseudomonadota</taxon>
        <taxon>Gammaproteobacteria</taxon>
        <taxon>Vibrionales</taxon>
        <taxon>Vibrionaceae</taxon>
        <taxon>Vibrio</taxon>
    </lineage>
</organism>
<dbReference type="InterPro" id="IPR027443">
    <property type="entry name" value="IPNS-like_sf"/>
</dbReference>
<proteinExistence type="predicted"/>
<dbReference type="EMBL" id="CP017903">
    <property type="protein sequence ID" value="ARP21143.1"/>
    <property type="molecule type" value="Genomic_DNA"/>
</dbReference>
<evidence type="ECO:0000313" key="1">
    <source>
        <dbReference type="EMBL" id="ARP21143.1"/>
    </source>
</evidence>
<dbReference type="Gene3D" id="2.60.120.330">
    <property type="entry name" value="B-lactam Antibiotic, Isopenicillin N Synthase, Chain"/>
    <property type="match status" value="1"/>
</dbReference>
<reference evidence="1" key="1">
    <citation type="submission" date="2016-10" db="EMBL/GenBank/DDBJ databases">
        <title>The High Quality Genome of Vibrio alginolyticus K01M1.</title>
        <authorList>
            <person name="Wendling C."/>
            <person name="Chibani C.M."/>
            <person name="Hertel R."/>
            <person name="Sproer C."/>
            <person name="Bunk B."/>
            <person name="Overmann J."/>
            <person name="Roth O."/>
            <person name="Liesegang H."/>
        </authorList>
    </citation>
    <scope>NUCLEOTIDE SEQUENCE</scope>
    <source>
        <strain evidence="1">K05K4</strain>
    </source>
</reference>
<sequence length="95" mass="10968">MDIGFFCLLKGFHITPHLSAALTSIKETAWLPYVKRSCHRGDWQALALEESHRKAYYPNYLLLSEFTGLELFLSQFFCPILSVRFMKLEPGAEIL</sequence>
<protein>
    <submittedName>
        <fullName evidence="1">Uncharacterized protein</fullName>
    </submittedName>
</protein>
<dbReference type="RefSeq" id="WP_021035949.1">
    <property type="nucleotide sequence ID" value="NZ_CP017897.1"/>
</dbReference>